<name>A0ACB8QB93_9AGAM</name>
<accession>A0ACB8QB93</accession>
<reference evidence="1" key="2">
    <citation type="journal article" date="2022" name="New Phytol.">
        <title>Evolutionary transition to the ectomycorrhizal habit in the genomes of a hyperdiverse lineage of mushroom-forming fungi.</title>
        <authorList>
            <person name="Looney B."/>
            <person name="Miyauchi S."/>
            <person name="Morin E."/>
            <person name="Drula E."/>
            <person name="Courty P.E."/>
            <person name="Kohler A."/>
            <person name="Kuo A."/>
            <person name="LaButti K."/>
            <person name="Pangilinan J."/>
            <person name="Lipzen A."/>
            <person name="Riley R."/>
            <person name="Andreopoulos W."/>
            <person name="He G."/>
            <person name="Johnson J."/>
            <person name="Nolan M."/>
            <person name="Tritt A."/>
            <person name="Barry K.W."/>
            <person name="Grigoriev I.V."/>
            <person name="Nagy L.G."/>
            <person name="Hibbett D."/>
            <person name="Henrissat B."/>
            <person name="Matheny P.B."/>
            <person name="Labbe J."/>
            <person name="Martin F.M."/>
        </authorList>
    </citation>
    <scope>NUCLEOTIDE SEQUENCE</scope>
    <source>
        <strain evidence="1">EC-137</strain>
    </source>
</reference>
<protein>
    <submittedName>
        <fullName evidence="1">Uncharacterized protein</fullName>
    </submittedName>
</protein>
<evidence type="ECO:0000313" key="1">
    <source>
        <dbReference type="EMBL" id="KAI0028536.1"/>
    </source>
</evidence>
<dbReference type="EMBL" id="MU273744">
    <property type="protein sequence ID" value="KAI0028536.1"/>
    <property type="molecule type" value="Genomic_DNA"/>
</dbReference>
<sequence>MRTRNLRSTASARKAAEPYPTAHRLLAPSSSAPPATRGAVAELADDTRGAASSYALTNPSRQGKPCRDMNDQFRRHEIHILQRVYRVAKKWSEVEAFIVAARLDPDHQSVKKVQNWVGNEAKPWRSAVMHRAKERVVPDHTVAELARSKSFEQARGTIEHLVASIKDRDLLDETLRGLMNLYGDSGKRRAEEYEEAHPEEAVEDPDLAELKHRALAHTVKGGKKAEKKTCAKKTAKATPAVVEREDQGEDEIEDEDNAEDENEIEDGLMRGVDAEHEGSTEDEVIDESRIQPSMANKTADRASVVRRSTLCDVWAATAAFPSPPTPPPQRVPTEEERMRILAHFSFPHRQPGEFVRSEPLPTSFPESALRSTL</sequence>
<keyword evidence="2" id="KW-1185">Reference proteome</keyword>
<reference evidence="1" key="1">
    <citation type="submission" date="2021-02" db="EMBL/GenBank/DDBJ databases">
        <authorList>
            <consortium name="DOE Joint Genome Institute"/>
            <person name="Ahrendt S."/>
            <person name="Looney B.P."/>
            <person name="Miyauchi S."/>
            <person name="Morin E."/>
            <person name="Drula E."/>
            <person name="Courty P.E."/>
            <person name="Chicoki N."/>
            <person name="Fauchery L."/>
            <person name="Kohler A."/>
            <person name="Kuo A."/>
            <person name="Labutti K."/>
            <person name="Pangilinan J."/>
            <person name="Lipzen A."/>
            <person name="Riley R."/>
            <person name="Andreopoulos W."/>
            <person name="He G."/>
            <person name="Johnson J."/>
            <person name="Barry K.W."/>
            <person name="Grigoriev I.V."/>
            <person name="Nagy L."/>
            <person name="Hibbett D."/>
            <person name="Henrissat B."/>
            <person name="Matheny P.B."/>
            <person name="Labbe J."/>
            <person name="Martin F."/>
        </authorList>
    </citation>
    <scope>NUCLEOTIDE SEQUENCE</scope>
    <source>
        <strain evidence="1">EC-137</strain>
    </source>
</reference>
<gene>
    <name evidence="1" type="ORF">K488DRAFT_73691</name>
</gene>
<comment type="caution">
    <text evidence="1">The sequence shown here is derived from an EMBL/GenBank/DDBJ whole genome shotgun (WGS) entry which is preliminary data.</text>
</comment>
<dbReference type="Proteomes" id="UP000814128">
    <property type="component" value="Unassembled WGS sequence"/>
</dbReference>
<organism evidence="1 2">
    <name type="scientific">Vararia minispora EC-137</name>
    <dbReference type="NCBI Taxonomy" id="1314806"/>
    <lineage>
        <taxon>Eukaryota</taxon>
        <taxon>Fungi</taxon>
        <taxon>Dikarya</taxon>
        <taxon>Basidiomycota</taxon>
        <taxon>Agaricomycotina</taxon>
        <taxon>Agaricomycetes</taxon>
        <taxon>Russulales</taxon>
        <taxon>Lachnocladiaceae</taxon>
        <taxon>Vararia</taxon>
    </lineage>
</organism>
<proteinExistence type="predicted"/>
<evidence type="ECO:0000313" key="2">
    <source>
        <dbReference type="Proteomes" id="UP000814128"/>
    </source>
</evidence>